<dbReference type="PROSITE" id="PS50979">
    <property type="entry name" value="BC"/>
    <property type="match status" value="1"/>
</dbReference>
<dbReference type="GO" id="GO:0004658">
    <property type="term" value="F:propionyl-CoA carboxylase activity"/>
    <property type="evidence" value="ECO:0007669"/>
    <property type="project" value="TreeGrafter"/>
</dbReference>
<dbReference type="InterPro" id="IPR011764">
    <property type="entry name" value="Biotin_carboxylation_dom"/>
</dbReference>
<dbReference type="GO" id="GO:0005524">
    <property type="term" value="F:ATP binding"/>
    <property type="evidence" value="ECO:0007669"/>
    <property type="project" value="UniProtKB-UniRule"/>
</dbReference>
<evidence type="ECO:0000256" key="4">
    <source>
        <dbReference type="ARBA" id="ARBA00023267"/>
    </source>
</evidence>
<evidence type="ECO:0000259" key="8">
    <source>
        <dbReference type="PROSITE" id="PS50979"/>
    </source>
</evidence>
<dbReference type="PANTHER" id="PTHR18866:SF33">
    <property type="entry name" value="METHYLCROTONOYL-COA CARBOXYLASE SUBUNIT ALPHA, MITOCHONDRIAL-RELATED"/>
    <property type="match status" value="1"/>
</dbReference>
<name>A0AAV7K9U7_9METZ</name>
<protein>
    <submittedName>
        <fullName evidence="9">Propionyl-CoA carboxylase alpha chain, mitochondrial isoform X2</fullName>
    </submittedName>
</protein>
<dbReference type="CDD" id="cd06850">
    <property type="entry name" value="biotinyl_domain"/>
    <property type="match status" value="1"/>
</dbReference>
<dbReference type="Gene3D" id="2.40.50.100">
    <property type="match status" value="1"/>
</dbReference>
<dbReference type="InterPro" id="IPR011053">
    <property type="entry name" value="Single_hybrid_motif"/>
</dbReference>
<dbReference type="Pfam" id="PF00364">
    <property type="entry name" value="Biotin_lipoyl"/>
    <property type="match status" value="1"/>
</dbReference>
<evidence type="ECO:0000256" key="2">
    <source>
        <dbReference type="ARBA" id="ARBA00022741"/>
    </source>
</evidence>
<keyword evidence="4" id="KW-0092">Biotin</keyword>
<proteinExistence type="predicted"/>
<evidence type="ECO:0000313" key="10">
    <source>
        <dbReference type="Proteomes" id="UP001165289"/>
    </source>
</evidence>
<dbReference type="Proteomes" id="UP001165289">
    <property type="component" value="Unassembled WGS sequence"/>
</dbReference>
<dbReference type="InterPro" id="IPR000089">
    <property type="entry name" value="Biotin_lipoyl"/>
</dbReference>
<gene>
    <name evidence="9" type="ORF">LOD99_11105</name>
</gene>
<dbReference type="InterPro" id="IPR050856">
    <property type="entry name" value="Biotin_carboxylase_complex"/>
</dbReference>
<dbReference type="SUPFAM" id="SSF51246">
    <property type="entry name" value="Rudiment single hybrid motif"/>
    <property type="match status" value="1"/>
</dbReference>
<reference evidence="9 10" key="1">
    <citation type="journal article" date="2023" name="BMC Biol.">
        <title>The compact genome of the sponge Oopsacas minuta (Hexactinellida) is lacking key metazoan core genes.</title>
        <authorList>
            <person name="Santini S."/>
            <person name="Schenkelaars Q."/>
            <person name="Jourda C."/>
            <person name="Duchesne M."/>
            <person name="Belahbib H."/>
            <person name="Rocher C."/>
            <person name="Selva M."/>
            <person name="Riesgo A."/>
            <person name="Vervoort M."/>
            <person name="Leys S.P."/>
            <person name="Kodjabachian L."/>
            <person name="Le Bivic A."/>
            <person name="Borchiellini C."/>
            <person name="Claverie J.M."/>
            <person name="Renard E."/>
        </authorList>
    </citation>
    <scope>NUCLEOTIDE SEQUENCE [LARGE SCALE GENOMIC DNA]</scope>
    <source>
        <strain evidence="9">SPO-2</strain>
    </source>
</reference>
<sequence length="493" mass="56133">MLKENYSLAKSEAQNSFGDNRLLIEKYIHNSRHIEIQILSDNFGNTISLNERECSIQRRNQKIIEEAPSTYVDNQLRALMSAQAISLAKSVDYKSAGTVEFLVDEFQGFYFLEMNTRLQVEHPVTEYITGFDIVREMINIAKGEPLRITQNQVPMLGWAIESRIYAEDPVNFLPSIGRITQQVLPDIDGNILRFDCGFTLGSEITIHYDPLLLKLISFGKNREEAISNLIFALDQYILLGVKTNIPFIYSVLTCSQFIRGKTHTNFIPDEYPGGFTGLKLSESDQHAIKMCAFFIFINRNTSFDVIPHSKIFPFPTSEIKLWNVIISGDHLENSTVIESVSETNYIIKDSFIKVSDVQLIWKFYDPSLNLRIGPNVWNFQFLNCNHDYITIGFKGDIHQFEVQTVNEYASSQYIKPRTEDSNSSFLTAPMSGRIHDILVDKGDDVIKGSSLLIIEAMKMHNVLISPNEGSIKEINFRIGDNVVDGDCLLEFVN</sequence>
<dbReference type="SMART" id="SM00878">
    <property type="entry name" value="Biotin_carb_C"/>
    <property type="match status" value="1"/>
</dbReference>
<dbReference type="SUPFAM" id="SSF51230">
    <property type="entry name" value="Single hybrid motif"/>
    <property type="match status" value="1"/>
</dbReference>
<dbReference type="PROSITE" id="PS50968">
    <property type="entry name" value="BIOTINYL_LIPOYL"/>
    <property type="match status" value="1"/>
</dbReference>
<evidence type="ECO:0000259" key="6">
    <source>
        <dbReference type="PROSITE" id="PS50968"/>
    </source>
</evidence>
<dbReference type="InterPro" id="IPR011761">
    <property type="entry name" value="ATP-grasp"/>
</dbReference>
<evidence type="ECO:0000259" key="7">
    <source>
        <dbReference type="PROSITE" id="PS50975"/>
    </source>
</evidence>
<dbReference type="PANTHER" id="PTHR18866">
    <property type="entry name" value="CARBOXYLASE:PYRUVATE/ACETYL-COA/PROPIONYL-COA CARBOXYLASE"/>
    <property type="match status" value="1"/>
</dbReference>
<organism evidence="9 10">
    <name type="scientific">Oopsacas minuta</name>
    <dbReference type="NCBI Taxonomy" id="111878"/>
    <lineage>
        <taxon>Eukaryota</taxon>
        <taxon>Metazoa</taxon>
        <taxon>Porifera</taxon>
        <taxon>Hexactinellida</taxon>
        <taxon>Hexasterophora</taxon>
        <taxon>Lyssacinosida</taxon>
        <taxon>Leucopsacidae</taxon>
        <taxon>Oopsacas</taxon>
    </lineage>
</organism>
<evidence type="ECO:0000313" key="9">
    <source>
        <dbReference type="EMBL" id="KAI6658161.1"/>
    </source>
</evidence>
<dbReference type="InterPro" id="IPR005479">
    <property type="entry name" value="CPAse_ATP-bd"/>
</dbReference>
<dbReference type="Pfam" id="PF02786">
    <property type="entry name" value="CPSase_L_D2"/>
    <property type="match status" value="1"/>
</dbReference>
<feature type="domain" description="Biotin carboxylation" evidence="8">
    <location>
        <begin position="1"/>
        <end position="272"/>
    </location>
</feature>
<keyword evidence="3 5" id="KW-0067">ATP-binding</keyword>
<feature type="domain" description="Lipoyl-binding" evidence="6">
    <location>
        <begin position="417"/>
        <end position="492"/>
    </location>
</feature>
<accession>A0AAV7K9U7</accession>
<dbReference type="EMBL" id="JAKMXF010000102">
    <property type="protein sequence ID" value="KAI6658161.1"/>
    <property type="molecule type" value="Genomic_DNA"/>
</dbReference>
<evidence type="ECO:0000256" key="1">
    <source>
        <dbReference type="ARBA" id="ARBA00022598"/>
    </source>
</evidence>
<dbReference type="InterPro" id="IPR011054">
    <property type="entry name" value="Rudment_hybrid_motif"/>
</dbReference>
<keyword evidence="1" id="KW-0436">Ligase</keyword>
<dbReference type="GO" id="GO:0005739">
    <property type="term" value="C:mitochondrion"/>
    <property type="evidence" value="ECO:0007669"/>
    <property type="project" value="TreeGrafter"/>
</dbReference>
<comment type="caution">
    <text evidence="9">The sequence shown here is derived from an EMBL/GenBank/DDBJ whole genome shotgun (WGS) entry which is preliminary data.</text>
</comment>
<evidence type="ECO:0000256" key="3">
    <source>
        <dbReference type="ARBA" id="ARBA00022840"/>
    </source>
</evidence>
<feature type="domain" description="ATP-grasp" evidence="7">
    <location>
        <begin position="19"/>
        <end position="142"/>
    </location>
</feature>
<dbReference type="PROSITE" id="PS00867">
    <property type="entry name" value="CPSASE_2"/>
    <property type="match status" value="1"/>
</dbReference>
<dbReference type="GO" id="GO:0046872">
    <property type="term" value="F:metal ion binding"/>
    <property type="evidence" value="ECO:0007669"/>
    <property type="project" value="InterPro"/>
</dbReference>
<dbReference type="Gene3D" id="3.30.470.20">
    <property type="entry name" value="ATP-grasp fold, B domain"/>
    <property type="match status" value="1"/>
</dbReference>
<keyword evidence="10" id="KW-1185">Reference proteome</keyword>
<dbReference type="Pfam" id="PF02785">
    <property type="entry name" value="Biotin_carb_C"/>
    <property type="match status" value="1"/>
</dbReference>
<keyword evidence="2 5" id="KW-0547">Nucleotide-binding</keyword>
<dbReference type="SUPFAM" id="SSF56059">
    <property type="entry name" value="Glutathione synthetase ATP-binding domain-like"/>
    <property type="match status" value="1"/>
</dbReference>
<dbReference type="PROSITE" id="PS50975">
    <property type="entry name" value="ATP_GRASP"/>
    <property type="match status" value="1"/>
</dbReference>
<evidence type="ECO:0000256" key="5">
    <source>
        <dbReference type="PROSITE-ProRule" id="PRU00409"/>
    </source>
</evidence>
<dbReference type="InterPro" id="IPR005482">
    <property type="entry name" value="Biotin_COase_C"/>
</dbReference>
<dbReference type="AlphaFoldDB" id="A0AAV7K9U7"/>